<proteinExistence type="predicted"/>
<feature type="signal peptide" evidence="1">
    <location>
        <begin position="1"/>
        <end position="23"/>
    </location>
</feature>
<dbReference type="EMBL" id="GEDG01039653">
    <property type="protein sequence ID" value="JAP07032.1"/>
    <property type="molecule type" value="Transcribed_RNA"/>
</dbReference>
<protein>
    <submittedName>
        <fullName evidence="2">Putative ovule protein</fullName>
    </submittedName>
</protein>
<dbReference type="AlphaFoldDB" id="A0A0V0GGF0"/>
<feature type="non-terminal residue" evidence="2">
    <location>
        <position position="1"/>
    </location>
</feature>
<sequence>GTSLTLFLGWFSLPFLVSRESSSTKLYIRHNNQMIFLERLNSNDFLELWFSWRHCSLVGSWRVLTSSRKKKTSFTFE</sequence>
<accession>A0A0V0GGF0</accession>
<organism evidence="2">
    <name type="scientific">Solanum chacoense</name>
    <name type="common">Chaco potato</name>
    <dbReference type="NCBI Taxonomy" id="4108"/>
    <lineage>
        <taxon>Eukaryota</taxon>
        <taxon>Viridiplantae</taxon>
        <taxon>Streptophyta</taxon>
        <taxon>Embryophyta</taxon>
        <taxon>Tracheophyta</taxon>
        <taxon>Spermatophyta</taxon>
        <taxon>Magnoliopsida</taxon>
        <taxon>eudicotyledons</taxon>
        <taxon>Gunneridae</taxon>
        <taxon>Pentapetalae</taxon>
        <taxon>asterids</taxon>
        <taxon>lamiids</taxon>
        <taxon>Solanales</taxon>
        <taxon>Solanaceae</taxon>
        <taxon>Solanoideae</taxon>
        <taxon>Solaneae</taxon>
        <taxon>Solanum</taxon>
    </lineage>
</organism>
<evidence type="ECO:0000313" key="2">
    <source>
        <dbReference type="EMBL" id="JAP07032.1"/>
    </source>
</evidence>
<keyword evidence="1" id="KW-0732">Signal</keyword>
<evidence type="ECO:0000256" key="1">
    <source>
        <dbReference type="SAM" id="SignalP"/>
    </source>
</evidence>
<feature type="chain" id="PRO_5006865330" evidence="1">
    <location>
        <begin position="24"/>
        <end position="77"/>
    </location>
</feature>
<name>A0A0V0GGF0_SOLCH</name>
<reference evidence="2" key="1">
    <citation type="submission" date="2015-12" db="EMBL/GenBank/DDBJ databases">
        <title>Gene expression during late stages of embryo sac development: a critical building block for successful pollen-pistil interactions.</title>
        <authorList>
            <person name="Liu Y."/>
            <person name="Joly V."/>
            <person name="Sabar M."/>
            <person name="Matton D.P."/>
        </authorList>
    </citation>
    <scope>NUCLEOTIDE SEQUENCE</scope>
</reference>